<dbReference type="Proteomes" id="UP000684084">
    <property type="component" value="Unassembled WGS sequence"/>
</dbReference>
<accession>A0A915YWS5</accession>
<sequence>MSSFLNYFIKEIWIPNNDKPHAWERARNISRKDKRKRPKKLNSSNKPTSTSGNASRVRVTDASGAQSSGSSSRPFLSFRTVLPTHHSVLQSLCGWS</sequence>
<evidence type="ECO:0000313" key="2">
    <source>
        <dbReference type="EMBL" id="CAB5348946.1"/>
    </source>
</evidence>
<feature type="compositionally biased region" description="Low complexity" evidence="1">
    <location>
        <begin position="62"/>
        <end position="72"/>
    </location>
</feature>
<name>A0A915YWS5_9GLOM</name>
<evidence type="ECO:0000256" key="1">
    <source>
        <dbReference type="SAM" id="MobiDB-lite"/>
    </source>
</evidence>
<proteinExistence type="predicted"/>
<protein>
    <submittedName>
        <fullName evidence="2">Uncharacterized protein</fullName>
    </submittedName>
</protein>
<reference evidence="2" key="1">
    <citation type="submission" date="2020-05" db="EMBL/GenBank/DDBJ databases">
        <authorList>
            <person name="Rincon C."/>
            <person name="Sanders R I."/>
            <person name="Robbins C."/>
            <person name="Chaturvedi A."/>
        </authorList>
    </citation>
    <scope>NUCLEOTIDE SEQUENCE</scope>
    <source>
        <strain evidence="2">CHB12</strain>
    </source>
</reference>
<comment type="caution">
    <text evidence="2">The sequence shown here is derived from an EMBL/GenBank/DDBJ whole genome shotgun (WGS) entry which is preliminary data.</text>
</comment>
<organism evidence="2 3">
    <name type="scientific">Rhizophagus irregularis</name>
    <dbReference type="NCBI Taxonomy" id="588596"/>
    <lineage>
        <taxon>Eukaryota</taxon>
        <taxon>Fungi</taxon>
        <taxon>Fungi incertae sedis</taxon>
        <taxon>Mucoromycota</taxon>
        <taxon>Glomeromycotina</taxon>
        <taxon>Glomeromycetes</taxon>
        <taxon>Glomerales</taxon>
        <taxon>Glomeraceae</taxon>
        <taxon>Rhizophagus</taxon>
    </lineage>
</organism>
<feature type="region of interest" description="Disordered" evidence="1">
    <location>
        <begin position="25"/>
        <end position="75"/>
    </location>
</feature>
<evidence type="ECO:0000313" key="3">
    <source>
        <dbReference type="Proteomes" id="UP000684084"/>
    </source>
</evidence>
<dbReference type="AlphaFoldDB" id="A0A915YWS5"/>
<gene>
    <name evidence="2" type="ORF">CHRIB12_LOCUS4579</name>
</gene>
<feature type="compositionally biased region" description="Polar residues" evidence="1">
    <location>
        <begin position="41"/>
        <end position="54"/>
    </location>
</feature>
<dbReference type="EMBL" id="CAGKOT010000007">
    <property type="protein sequence ID" value="CAB5348946.1"/>
    <property type="molecule type" value="Genomic_DNA"/>
</dbReference>